<evidence type="ECO:0000313" key="3">
    <source>
        <dbReference type="EMBL" id="KAF2455728.1"/>
    </source>
</evidence>
<dbReference type="InterPro" id="IPR024500">
    <property type="entry name" value="DUF3074"/>
</dbReference>
<dbReference type="SUPFAM" id="SSF55961">
    <property type="entry name" value="Bet v1-like"/>
    <property type="match status" value="1"/>
</dbReference>
<dbReference type="AlphaFoldDB" id="A0A6A6NVY9"/>
<dbReference type="InterPro" id="IPR023393">
    <property type="entry name" value="START-like_dom_sf"/>
</dbReference>
<feature type="region of interest" description="Disordered" evidence="1">
    <location>
        <begin position="584"/>
        <end position="611"/>
    </location>
</feature>
<feature type="domain" description="DUF3074" evidence="2">
    <location>
        <begin position="120"/>
        <end position="362"/>
    </location>
</feature>
<feature type="compositionally biased region" description="Basic and acidic residues" evidence="1">
    <location>
        <begin position="386"/>
        <end position="412"/>
    </location>
</feature>
<protein>
    <recommendedName>
        <fullName evidence="2">DUF3074 domain-containing protein</fullName>
    </recommendedName>
</protein>
<organism evidence="3 4">
    <name type="scientific">Lineolata rhizophorae</name>
    <dbReference type="NCBI Taxonomy" id="578093"/>
    <lineage>
        <taxon>Eukaryota</taxon>
        <taxon>Fungi</taxon>
        <taxon>Dikarya</taxon>
        <taxon>Ascomycota</taxon>
        <taxon>Pezizomycotina</taxon>
        <taxon>Dothideomycetes</taxon>
        <taxon>Dothideomycetes incertae sedis</taxon>
        <taxon>Lineolatales</taxon>
        <taxon>Lineolataceae</taxon>
        <taxon>Lineolata</taxon>
    </lineage>
</organism>
<dbReference type="PANTHER" id="PTHR40370:SF1">
    <property type="entry name" value="DUF3074 DOMAIN-CONTAINING PROTEIN"/>
    <property type="match status" value="1"/>
</dbReference>
<feature type="region of interest" description="Disordered" evidence="1">
    <location>
        <begin position="386"/>
        <end position="418"/>
    </location>
</feature>
<name>A0A6A6NVY9_9PEZI</name>
<dbReference type="PANTHER" id="PTHR40370">
    <property type="entry name" value="EXPRESSED PROTEIN"/>
    <property type="match status" value="1"/>
</dbReference>
<dbReference type="Proteomes" id="UP000799766">
    <property type="component" value="Unassembled WGS sequence"/>
</dbReference>
<feature type="region of interest" description="Disordered" evidence="1">
    <location>
        <begin position="262"/>
        <end position="321"/>
    </location>
</feature>
<proteinExistence type="predicted"/>
<keyword evidence="4" id="KW-1185">Reference proteome</keyword>
<dbReference type="Pfam" id="PF11274">
    <property type="entry name" value="DUF3074"/>
    <property type="match status" value="1"/>
</dbReference>
<feature type="compositionally biased region" description="Basic and acidic residues" evidence="1">
    <location>
        <begin position="538"/>
        <end position="563"/>
    </location>
</feature>
<reference evidence="3" key="1">
    <citation type="journal article" date="2020" name="Stud. Mycol.">
        <title>101 Dothideomycetes genomes: a test case for predicting lifestyles and emergence of pathogens.</title>
        <authorList>
            <person name="Haridas S."/>
            <person name="Albert R."/>
            <person name="Binder M."/>
            <person name="Bloem J."/>
            <person name="Labutti K."/>
            <person name="Salamov A."/>
            <person name="Andreopoulos B."/>
            <person name="Baker S."/>
            <person name="Barry K."/>
            <person name="Bills G."/>
            <person name="Bluhm B."/>
            <person name="Cannon C."/>
            <person name="Castanera R."/>
            <person name="Culley D."/>
            <person name="Daum C."/>
            <person name="Ezra D."/>
            <person name="Gonzalez J."/>
            <person name="Henrissat B."/>
            <person name="Kuo A."/>
            <person name="Liang C."/>
            <person name="Lipzen A."/>
            <person name="Lutzoni F."/>
            <person name="Magnuson J."/>
            <person name="Mondo S."/>
            <person name="Nolan M."/>
            <person name="Ohm R."/>
            <person name="Pangilinan J."/>
            <person name="Park H.-J."/>
            <person name="Ramirez L."/>
            <person name="Alfaro M."/>
            <person name="Sun H."/>
            <person name="Tritt A."/>
            <person name="Yoshinaga Y."/>
            <person name="Zwiers L.-H."/>
            <person name="Turgeon B."/>
            <person name="Goodwin S."/>
            <person name="Spatafora J."/>
            <person name="Crous P."/>
            <person name="Grigoriev I."/>
        </authorList>
    </citation>
    <scope>NUCLEOTIDE SEQUENCE</scope>
    <source>
        <strain evidence="3">ATCC 16933</strain>
    </source>
</reference>
<dbReference type="Gene3D" id="3.30.530.20">
    <property type="match status" value="1"/>
</dbReference>
<dbReference type="OrthoDB" id="5403181at2759"/>
<evidence type="ECO:0000259" key="2">
    <source>
        <dbReference type="Pfam" id="PF11274"/>
    </source>
</evidence>
<sequence length="679" mass="74988">MSKLHEALQTLRPKNFADIPIDDLSDFLRNVFRDAELISNSVPPPPGGDDFLHSTRAVLKPNGARSAAEMIASSVRPPPPDPEQAAFQEAWGKPVKVNAKDNPLGISVYKMAGHDRHGAWFARRSVHEGMGFGKWKKAMKREFAESLAVQGGPGEGSVRGIGGDRRLERIDVDGVGRLEVYQLSAQFPGPTAPREFITLLLTTDTGLSDSSKPHVDDARVPDGIPRHYMVVSIPVEHPDAPPRQGLIRGSYESVELIREVPLAPSKSQSTSDLSKLRRDSSRGRQRGNTIGFAESRGPSAKGERVDLEQDGPAVDADDPELNPVDWIMITRSDPGGGIPRFMVERGTPSSILADAGKFLDWACVKEDIASEDEDLGVQEAAQELARRSMEEESKQALAEKKAEAKPQPDLREQGGMIDSLTAAVEAGIQNYAPSSVQDRLPGLTRARSRSESSSTETSSLDSFASAEPFTTAPDGSSSVGSMLEKRGAPSPSGDSLSMTSLTPESSEAVANAQQRNRHQRELAKLTQKKAQLDAQIAKSRERQAARSVELVDKEDRDTTKLRERHARELAKQEDKYKRELAKLEAKRRKEDEKGAARMRKEAQRDALSRAQLERDEWKRRAEILREENEGLRIQVEELQRENTTLVARMGKSEAGQKELSRLRQELMNRSRQGSFKQQV</sequence>
<gene>
    <name evidence="3" type="ORF">BDY21DRAFT_372886</name>
</gene>
<evidence type="ECO:0000256" key="1">
    <source>
        <dbReference type="SAM" id="MobiDB-lite"/>
    </source>
</evidence>
<accession>A0A6A6NVY9</accession>
<feature type="region of interest" description="Disordered" evidence="1">
    <location>
        <begin position="430"/>
        <end position="563"/>
    </location>
</feature>
<evidence type="ECO:0000313" key="4">
    <source>
        <dbReference type="Proteomes" id="UP000799766"/>
    </source>
</evidence>
<feature type="compositionally biased region" description="Polar residues" evidence="1">
    <location>
        <begin position="492"/>
        <end position="505"/>
    </location>
</feature>
<dbReference type="EMBL" id="MU001685">
    <property type="protein sequence ID" value="KAF2455728.1"/>
    <property type="molecule type" value="Genomic_DNA"/>
</dbReference>